<proteinExistence type="predicted"/>
<name>W6XV69_COCC2</name>
<dbReference type="RefSeq" id="XP_007716588.1">
    <property type="nucleotide sequence ID" value="XM_007718398.1"/>
</dbReference>
<organism evidence="1 2">
    <name type="scientific">Cochliobolus carbonum (strain 26-R-13)</name>
    <name type="common">Maize leaf spot fungus</name>
    <name type="synonym">Bipolaris zeicola</name>
    <dbReference type="NCBI Taxonomy" id="930089"/>
    <lineage>
        <taxon>Eukaryota</taxon>
        <taxon>Fungi</taxon>
        <taxon>Dikarya</taxon>
        <taxon>Ascomycota</taxon>
        <taxon>Pezizomycotina</taxon>
        <taxon>Dothideomycetes</taxon>
        <taxon>Pleosporomycetidae</taxon>
        <taxon>Pleosporales</taxon>
        <taxon>Pleosporineae</taxon>
        <taxon>Pleosporaceae</taxon>
        <taxon>Bipolaris</taxon>
    </lineage>
</organism>
<evidence type="ECO:0000313" key="1">
    <source>
        <dbReference type="EMBL" id="EUC29095.1"/>
    </source>
</evidence>
<dbReference type="AlphaFoldDB" id="W6XV69"/>
<accession>W6XV69</accession>
<evidence type="ECO:0000313" key="2">
    <source>
        <dbReference type="Proteomes" id="UP000053841"/>
    </source>
</evidence>
<gene>
    <name evidence="1" type="ORF">COCCADRAFT_8635</name>
</gene>
<dbReference type="HOGENOM" id="CLU_2305577_0_0_1"/>
<sequence>MLSSVQSWLEGAAAADPKGLVLQAEAATRDPGYKLRRQQMIGSCQIAGRGRDALGDTSFLPRTRERRTICVSDVPSRAKQTTGSFRCGGVSAALAALIRR</sequence>
<dbReference type="EMBL" id="KI964767">
    <property type="protein sequence ID" value="EUC29095.1"/>
    <property type="molecule type" value="Genomic_DNA"/>
</dbReference>
<reference evidence="1 2" key="1">
    <citation type="journal article" date="2013" name="PLoS Genet.">
        <title>Comparative genome structure, secondary metabolite, and effector coding capacity across Cochliobolus pathogens.</title>
        <authorList>
            <person name="Condon B.J."/>
            <person name="Leng Y."/>
            <person name="Wu D."/>
            <person name="Bushley K.E."/>
            <person name="Ohm R.A."/>
            <person name="Otillar R."/>
            <person name="Martin J."/>
            <person name="Schackwitz W."/>
            <person name="Grimwood J."/>
            <person name="MohdZainudin N."/>
            <person name="Xue C."/>
            <person name="Wang R."/>
            <person name="Manning V.A."/>
            <person name="Dhillon B."/>
            <person name="Tu Z.J."/>
            <person name="Steffenson B.J."/>
            <person name="Salamov A."/>
            <person name="Sun H."/>
            <person name="Lowry S."/>
            <person name="LaButti K."/>
            <person name="Han J."/>
            <person name="Copeland A."/>
            <person name="Lindquist E."/>
            <person name="Barry K."/>
            <person name="Schmutz J."/>
            <person name="Baker S.E."/>
            <person name="Ciuffetti L.M."/>
            <person name="Grigoriev I.V."/>
            <person name="Zhong S."/>
            <person name="Turgeon B.G."/>
        </authorList>
    </citation>
    <scope>NUCLEOTIDE SEQUENCE [LARGE SCALE GENOMIC DNA]</scope>
    <source>
        <strain evidence="1 2">26-R-13</strain>
    </source>
</reference>
<dbReference type="Proteomes" id="UP000053841">
    <property type="component" value="Unassembled WGS sequence"/>
</dbReference>
<keyword evidence="2" id="KW-1185">Reference proteome</keyword>
<dbReference type="KEGG" id="bze:COCCADRAFT_8635"/>
<protein>
    <submittedName>
        <fullName evidence="1">Uncharacterized protein</fullName>
    </submittedName>
</protein>
<dbReference type="GeneID" id="19152130"/>